<dbReference type="RefSeq" id="WP_153278374.1">
    <property type="nucleotide sequence ID" value="NZ_CP034550.1"/>
</dbReference>
<keyword evidence="1" id="KW-0812">Transmembrane</keyword>
<keyword evidence="3" id="KW-1185">Reference proteome</keyword>
<gene>
    <name evidence="2" type="ORF">EKG83_25415</name>
</gene>
<feature type="transmembrane region" description="Helical" evidence="1">
    <location>
        <begin position="45"/>
        <end position="64"/>
    </location>
</feature>
<name>A0A5Q0H2H3_SACSY</name>
<proteinExistence type="predicted"/>
<keyword evidence="1" id="KW-0472">Membrane</keyword>
<evidence type="ECO:0000313" key="2">
    <source>
        <dbReference type="EMBL" id="QFZ20313.1"/>
    </source>
</evidence>
<protein>
    <submittedName>
        <fullName evidence="2">Uncharacterized protein</fullName>
    </submittedName>
</protein>
<dbReference type="KEGG" id="ssyi:EKG83_25415"/>
<reference evidence="3" key="1">
    <citation type="journal article" date="2021" name="Curr. Microbiol.">
        <title>Complete genome of nocamycin-producing strain Saccharothrix syringae NRRL B-16468 reveals the biosynthetic potential for secondary metabolites.</title>
        <authorList>
            <person name="Mo X."/>
            <person name="Yang S."/>
        </authorList>
    </citation>
    <scope>NUCLEOTIDE SEQUENCE [LARGE SCALE GENOMIC DNA]</scope>
    <source>
        <strain evidence="3">ATCC 51364 / DSM 43886 / JCM 6844 / KCTC 9398 / NBRC 14523 / NRRL B-16468 / INA 2240</strain>
    </source>
</reference>
<feature type="transmembrane region" description="Helical" evidence="1">
    <location>
        <begin position="12"/>
        <end position="39"/>
    </location>
</feature>
<evidence type="ECO:0000313" key="3">
    <source>
        <dbReference type="Proteomes" id="UP000325787"/>
    </source>
</evidence>
<dbReference type="Proteomes" id="UP000325787">
    <property type="component" value="Chromosome"/>
</dbReference>
<evidence type="ECO:0000256" key="1">
    <source>
        <dbReference type="SAM" id="Phobius"/>
    </source>
</evidence>
<accession>A0A5Q0H2H3</accession>
<dbReference type="AlphaFoldDB" id="A0A5Q0H2H3"/>
<sequence length="80" mass="8483">MIVSLSGGEPRAAVCLPLPAVLVRAAVFVFVFVFVLVLLRRGYDVPTSLGLVSGLVVVAVWAGYGVSRPQRALPLVHLAR</sequence>
<keyword evidence="1" id="KW-1133">Transmembrane helix</keyword>
<organism evidence="2 3">
    <name type="scientific">Saccharothrix syringae</name>
    <name type="common">Nocardiopsis syringae</name>
    <dbReference type="NCBI Taxonomy" id="103733"/>
    <lineage>
        <taxon>Bacteria</taxon>
        <taxon>Bacillati</taxon>
        <taxon>Actinomycetota</taxon>
        <taxon>Actinomycetes</taxon>
        <taxon>Pseudonocardiales</taxon>
        <taxon>Pseudonocardiaceae</taxon>
        <taxon>Saccharothrix</taxon>
    </lineage>
</organism>
<dbReference type="EMBL" id="CP034550">
    <property type="protein sequence ID" value="QFZ20313.1"/>
    <property type="molecule type" value="Genomic_DNA"/>
</dbReference>